<dbReference type="InterPro" id="IPR020845">
    <property type="entry name" value="AMP-binding_CS"/>
</dbReference>
<feature type="domain" description="AMP-dependent synthetase/ligase" evidence="6">
    <location>
        <begin position="9"/>
        <end position="369"/>
    </location>
</feature>
<dbReference type="PROSITE" id="PS00455">
    <property type="entry name" value="AMP_BINDING"/>
    <property type="match status" value="1"/>
</dbReference>
<organism evidence="8 9">
    <name type="scientific">Oceanicella actignis</name>
    <dbReference type="NCBI Taxonomy" id="1189325"/>
    <lineage>
        <taxon>Bacteria</taxon>
        <taxon>Pseudomonadati</taxon>
        <taxon>Pseudomonadota</taxon>
        <taxon>Alphaproteobacteria</taxon>
        <taxon>Rhodobacterales</taxon>
        <taxon>Paracoccaceae</taxon>
        <taxon>Oceanicella</taxon>
    </lineage>
</organism>
<dbReference type="InterPro" id="IPR042099">
    <property type="entry name" value="ANL_N_sf"/>
</dbReference>
<dbReference type="SUPFAM" id="SSF56801">
    <property type="entry name" value="Acetyl-CoA synthetase-like"/>
    <property type="match status" value="1"/>
</dbReference>
<evidence type="ECO:0000259" key="6">
    <source>
        <dbReference type="Pfam" id="PF00501"/>
    </source>
</evidence>
<dbReference type="GO" id="GO:0016878">
    <property type="term" value="F:acid-thiol ligase activity"/>
    <property type="evidence" value="ECO:0007669"/>
    <property type="project" value="UniProtKB-ARBA"/>
</dbReference>
<dbReference type="Proteomes" id="UP000184066">
    <property type="component" value="Unassembled WGS sequence"/>
</dbReference>
<evidence type="ECO:0000256" key="1">
    <source>
        <dbReference type="ARBA" id="ARBA00006432"/>
    </source>
</evidence>
<evidence type="ECO:0000256" key="4">
    <source>
        <dbReference type="ARBA" id="ARBA00066616"/>
    </source>
</evidence>
<dbReference type="EC" id="6.2.1.44" evidence="4"/>
<evidence type="ECO:0000313" key="9">
    <source>
        <dbReference type="Proteomes" id="UP000184066"/>
    </source>
</evidence>
<dbReference type="FunFam" id="3.30.300.30:FF:000008">
    <property type="entry name" value="2,3-dihydroxybenzoate-AMP ligase"/>
    <property type="match status" value="1"/>
</dbReference>
<evidence type="ECO:0000259" key="7">
    <source>
        <dbReference type="Pfam" id="PF13193"/>
    </source>
</evidence>
<evidence type="ECO:0000256" key="2">
    <source>
        <dbReference type="ARBA" id="ARBA00022598"/>
    </source>
</evidence>
<dbReference type="InterPro" id="IPR045851">
    <property type="entry name" value="AMP-bd_C_sf"/>
</dbReference>
<dbReference type="InterPro" id="IPR000873">
    <property type="entry name" value="AMP-dep_synth/lig_dom"/>
</dbReference>
<dbReference type="AlphaFoldDB" id="A0A1M7TN10"/>
<dbReference type="STRING" id="1189325.SAMN04488119_10815"/>
<feature type="domain" description="AMP-binding enzyme C-terminal" evidence="7">
    <location>
        <begin position="419"/>
        <end position="494"/>
    </location>
</feature>
<dbReference type="Gene3D" id="3.40.50.12780">
    <property type="entry name" value="N-terminal domain of ligase-like"/>
    <property type="match status" value="1"/>
</dbReference>
<dbReference type="PANTHER" id="PTHR43767">
    <property type="entry name" value="LONG-CHAIN-FATTY-ACID--COA LIGASE"/>
    <property type="match status" value="1"/>
</dbReference>
<evidence type="ECO:0000313" key="8">
    <source>
        <dbReference type="EMBL" id="SHN72023.1"/>
    </source>
</evidence>
<dbReference type="Gene3D" id="3.30.300.30">
    <property type="match status" value="1"/>
</dbReference>
<name>A0A1M7TN10_9RHOB</name>
<proteinExistence type="inferred from homology"/>
<evidence type="ECO:0000256" key="5">
    <source>
        <dbReference type="ARBA" id="ARBA00067668"/>
    </source>
</evidence>
<sequence>MNPANWLVRTAQIAPEAPALMIDETPRGDYAAFARAAAGIGAALRARGVAPGERAALFMPNRVEFLEALYGIWFAGAVAAPINARLHPREAAWILEHCGARLVFAAPQTAAALREAIGPGGPEIVDVAEDAFAAMRKAPPLPAPAPMTAEDPAWLFYTSGTTGRPKGVVIHAGALMAMTLSYFADVDEVRPGDAALYAAPMSHGAGLYNFMHVIRGARHVVPPSGGFDADEILDLAPRLGDVHMFAAPTMVRRLVDRARARGLRGEGLRTVVYGGGPMYLADIEEAVAVMGPRFVQIYGQGECPMCITALSRRHVADRAHPRWRARLASVGRAQSATEIRIAGPDGAPLPPGRVGEIEVRGPAVMRGYWNAPEATARALRDGWLRTGDVGALDEEGFLTLHDRSKDVVISGGSNIYPREVEEVLLQHPAVHEAACVGRPHPEWGEELVAFVCPAPGAAPDPAELEALCLSRIARYKRPRAWFALPELPKNNYGKVLKTELRRMLAEGRARPLEAPQGDEA</sequence>
<keyword evidence="9" id="KW-1185">Reference proteome</keyword>
<dbReference type="Pfam" id="PF00501">
    <property type="entry name" value="AMP-binding"/>
    <property type="match status" value="1"/>
</dbReference>
<dbReference type="EMBL" id="FRDL01000008">
    <property type="protein sequence ID" value="SHN72023.1"/>
    <property type="molecule type" value="Genomic_DNA"/>
</dbReference>
<comment type="catalytic activity">
    <reaction evidence="3">
        <text>3-(methylsulfanyl)propanoate + ATP + CoA = 3-(methylsulfanyl)propanoyl-CoA + AMP + diphosphate</text>
        <dbReference type="Rhea" id="RHEA:43052"/>
        <dbReference type="ChEBI" id="CHEBI:30616"/>
        <dbReference type="ChEBI" id="CHEBI:33019"/>
        <dbReference type="ChEBI" id="CHEBI:49016"/>
        <dbReference type="ChEBI" id="CHEBI:57287"/>
        <dbReference type="ChEBI" id="CHEBI:82815"/>
        <dbReference type="ChEBI" id="CHEBI:456215"/>
        <dbReference type="EC" id="6.2.1.44"/>
    </reaction>
    <physiologicalReaction direction="left-to-right" evidence="3">
        <dbReference type="Rhea" id="RHEA:43053"/>
    </physiologicalReaction>
</comment>
<keyword evidence="2" id="KW-0436">Ligase</keyword>
<gene>
    <name evidence="8" type="ORF">SAMN05216200_10815</name>
</gene>
<dbReference type="PANTHER" id="PTHR43767:SF1">
    <property type="entry name" value="NONRIBOSOMAL PEPTIDE SYNTHASE PES1 (EUROFUNG)-RELATED"/>
    <property type="match status" value="1"/>
</dbReference>
<dbReference type="InterPro" id="IPR050237">
    <property type="entry name" value="ATP-dep_AMP-bd_enzyme"/>
</dbReference>
<dbReference type="RefSeq" id="WP_072747839.1">
    <property type="nucleotide sequence ID" value="NZ_FOHL01000008.1"/>
</dbReference>
<dbReference type="Pfam" id="PF13193">
    <property type="entry name" value="AMP-binding_C"/>
    <property type="match status" value="1"/>
</dbReference>
<evidence type="ECO:0000256" key="3">
    <source>
        <dbReference type="ARBA" id="ARBA00051915"/>
    </source>
</evidence>
<dbReference type="OrthoDB" id="9803968at2"/>
<dbReference type="InterPro" id="IPR025110">
    <property type="entry name" value="AMP-bd_C"/>
</dbReference>
<protein>
    <recommendedName>
        <fullName evidence="5">3-methylmercaptopropionyl-CoA ligase</fullName>
        <ecNumber evidence="4">6.2.1.44</ecNumber>
    </recommendedName>
</protein>
<comment type="similarity">
    <text evidence="1">Belongs to the ATP-dependent AMP-binding enzyme family.</text>
</comment>
<accession>A0A1M7TN10</accession>
<reference evidence="8 9" key="1">
    <citation type="submission" date="2016-12" db="EMBL/GenBank/DDBJ databases">
        <authorList>
            <person name="Song W.-J."/>
            <person name="Kurnit D.M."/>
        </authorList>
    </citation>
    <scope>NUCLEOTIDE SEQUENCE [LARGE SCALE GENOMIC DNA]</scope>
    <source>
        <strain evidence="8 9">CGMCC 1.10808</strain>
    </source>
</reference>